<accession>A0ABS6YFM9</accession>
<dbReference type="Gene3D" id="3.40.50.20">
    <property type="match status" value="1"/>
</dbReference>
<dbReference type="InterPro" id="IPR052032">
    <property type="entry name" value="ATP-dep_AA_Ligase"/>
</dbReference>
<dbReference type="Gene3D" id="3.30.470.20">
    <property type="entry name" value="ATP-grasp fold, B domain"/>
    <property type="match status" value="1"/>
</dbReference>
<protein>
    <submittedName>
        <fullName evidence="6">ATP-grasp domain-containing protein</fullName>
    </submittedName>
</protein>
<dbReference type="Pfam" id="PF13535">
    <property type="entry name" value="ATP-grasp_4"/>
    <property type="match status" value="1"/>
</dbReference>
<organism evidence="6 7">
    <name type="scientific">Streptomyces anatolicus</name>
    <dbReference type="NCBI Taxonomy" id="2675858"/>
    <lineage>
        <taxon>Bacteria</taxon>
        <taxon>Bacillati</taxon>
        <taxon>Actinomycetota</taxon>
        <taxon>Actinomycetes</taxon>
        <taxon>Kitasatosporales</taxon>
        <taxon>Streptomycetaceae</taxon>
        <taxon>Streptomyces</taxon>
    </lineage>
</organism>
<dbReference type="EMBL" id="WMBF01000005">
    <property type="protein sequence ID" value="MBW5420227.1"/>
    <property type="molecule type" value="Genomic_DNA"/>
</dbReference>
<dbReference type="InterPro" id="IPR011761">
    <property type="entry name" value="ATP-grasp"/>
</dbReference>
<evidence type="ECO:0000256" key="4">
    <source>
        <dbReference type="PROSITE-ProRule" id="PRU00409"/>
    </source>
</evidence>
<dbReference type="PANTHER" id="PTHR43585">
    <property type="entry name" value="FUMIPYRROLE BIOSYNTHESIS PROTEIN C"/>
    <property type="match status" value="1"/>
</dbReference>
<sequence>MVTSAKIRSSLGVPSGLLDFRACLLDSDSDHESVHRKIEGDAVAKGTILVLGTSGMPSWGRDQMERLSGQARRRDLRLVGADTATKLAQATPQERAVFDETVALDVQDPQACRAWATGRTGFDAVVTIAELSVLPVAEIARELGLPGNDPEAVRGIRYKDRCRQLLRDAGFPQPESAVCHGLEEARRFVERTAPGPWVVKPRDGLASIGVCLVREPEDLSAAVAQASSASLVEEVPQNQAAEPTSDQAHVTDEELRQTAPFLVETHVSGTEYSAEGVFIEGAPLVLGLTRKEVTSGFISTSQRMPSGLDEATASAARDTVTRALTETGITHGAFHVELWLTEHGVVLGEFHIRTGGDFIHALVEHTRPGLEFYGMHLDDLLGNAPGLVPPVTRAARVQFLFPPTGRLRAVHGWDELAAHPAVLNADLTVSPGDIIPPTADSFTRAGVFVVGGDTAEDVDALADSLKAQLVFETE</sequence>
<keyword evidence="3 4" id="KW-0067">ATP-binding</keyword>
<dbReference type="PANTHER" id="PTHR43585:SF2">
    <property type="entry name" value="ATP-GRASP ENZYME FSQD"/>
    <property type="match status" value="1"/>
</dbReference>
<name>A0ABS6YFM9_9ACTN</name>
<proteinExistence type="predicted"/>
<feature type="domain" description="ATP-grasp" evidence="5">
    <location>
        <begin position="163"/>
        <end position="381"/>
    </location>
</feature>
<evidence type="ECO:0000259" key="5">
    <source>
        <dbReference type="PROSITE" id="PS50975"/>
    </source>
</evidence>
<evidence type="ECO:0000313" key="7">
    <source>
        <dbReference type="Proteomes" id="UP001197114"/>
    </source>
</evidence>
<evidence type="ECO:0000256" key="1">
    <source>
        <dbReference type="ARBA" id="ARBA00022598"/>
    </source>
</evidence>
<dbReference type="Pfam" id="PF18130">
    <property type="entry name" value="ATPgrasp_N"/>
    <property type="match status" value="1"/>
</dbReference>
<keyword evidence="1" id="KW-0436">Ligase</keyword>
<evidence type="ECO:0000313" key="6">
    <source>
        <dbReference type="EMBL" id="MBW5420227.1"/>
    </source>
</evidence>
<dbReference type="InterPro" id="IPR041472">
    <property type="entry name" value="BL00235/CARNS1_N"/>
</dbReference>
<dbReference type="SUPFAM" id="SSF56059">
    <property type="entry name" value="Glutathione synthetase ATP-binding domain-like"/>
    <property type="match status" value="1"/>
</dbReference>
<dbReference type="RefSeq" id="WP_219686730.1">
    <property type="nucleotide sequence ID" value="NZ_WMBF01000005.1"/>
</dbReference>
<dbReference type="Pfam" id="PF18603">
    <property type="entry name" value="LAL_C2"/>
    <property type="match status" value="1"/>
</dbReference>
<keyword evidence="2 4" id="KW-0547">Nucleotide-binding</keyword>
<evidence type="ECO:0000256" key="3">
    <source>
        <dbReference type="ARBA" id="ARBA00022840"/>
    </source>
</evidence>
<dbReference type="Proteomes" id="UP001197114">
    <property type="component" value="Unassembled WGS sequence"/>
</dbReference>
<comment type="caution">
    <text evidence="6">The sequence shown here is derived from an EMBL/GenBank/DDBJ whole genome shotgun (WGS) entry which is preliminary data.</text>
</comment>
<evidence type="ECO:0000256" key="2">
    <source>
        <dbReference type="ARBA" id="ARBA00022741"/>
    </source>
</evidence>
<reference evidence="6 7" key="1">
    <citation type="submission" date="2019-11" db="EMBL/GenBank/DDBJ databases">
        <authorList>
            <person name="Ay H."/>
        </authorList>
    </citation>
    <scope>NUCLEOTIDE SEQUENCE [LARGE SCALE GENOMIC DNA]</scope>
    <source>
        <strain evidence="6 7">BG9H</strain>
    </source>
</reference>
<dbReference type="InterPro" id="IPR040570">
    <property type="entry name" value="LAL_C2"/>
</dbReference>
<gene>
    <name evidence="6" type="ORF">GKQ77_01410</name>
</gene>
<dbReference type="PROSITE" id="PS50975">
    <property type="entry name" value="ATP_GRASP"/>
    <property type="match status" value="1"/>
</dbReference>
<keyword evidence="7" id="KW-1185">Reference proteome</keyword>